<dbReference type="Proteomes" id="UP000317043">
    <property type="component" value="Unassembled WGS sequence"/>
</dbReference>
<dbReference type="EMBL" id="VFOW01000001">
    <property type="protein sequence ID" value="TQL78733.1"/>
    <property type="molecule type" value="Genomic_DNA"/>
</dbReference>
<keyword evidence="1" id="KW-1133">Transmembrane helix</keyword>
<evidence type="ECO:0000256" key="1">
    <source>
        <dbReference type="SAM" id="Phobius"/>
    </source>
</evidence>
<gene>
    <name evidence="2" type="ORF">FB566_4325</name>
</gene>
<dbReference type="AlphaFoldDB" id="A0A543B1M6"/>
<keyword evidence="1" id="KW-0812">Transmembrane</keyword>
<feature type="transmembrane region" description="Helical" evidence="1">
    <location>
        <begin position="6"/>
        <end position="30"/>
    </location>
</feature>
<reference evidence="2 3" key="1">
    <citation type="submission" date="2019-06" db="EMBL/GenBank/DDBJ databases">
        <title>Sequencing the genomes of 1000 actinobacteria strains.</title>
        <authorList>
            <person name="Klenk H.-P."/>
        </authorList>
    </citation>
    <scope>NUCLEOTIDE SEQUENCE [LARGE SCALE GENOMIC DNA]</scope>
    <source>
        <strain evidence="2 3">DSM 45928</strain>
    </source>
</reference>
<sequence length="173" mass="18510">MGNLGPQGFAVLAATLLLPMPVVAGALAGLGSEEMSEREHVGFRRTSWMDIGLLTGWLLLMPIGLILVLGDAAKLPPEVVTSALWWAALGLTAAVLLGRRLAWTAPIVVVLILALFGIDGDQPRWWALPFHAVTPATAGLAVTVYALAAGFYLWFAQRPRGRWTVMWGAAARD</sequence>
<proteinExistence type="predicted"/>
<feature type="transmembrane region" description="Helical" evidence="1">
    <location>
        <begin position="101"/>
        <end position="118"/>
    </location>
</feature>
<feature type="transmembrane region" description="Helical" evidence="1">
    <location>
        <begin position="138"/>
        <end position="156"/>
    </location>
</feature>
<dbReference type="InParanoid" id="A0A543B1M6"/>
<accession>A0A543B1M6</accession>
<feature type="transmembrane region" description="Helical" evidence="1">
    <location>
        <begin position="79"/>
        <end position="96"/>
    </location>
</feature>
<keyword evidence="1" id="KW-0472">Membrane</keyword>
<evidence type="ECO:0000313" key="3">
    <source>
        <dbReference type="Proteomes" id="UP000317043"/>
    </source>
</evidence>
<comment type="caution">
    <text evidence="2">The sequence shown here is derived from an EMBL/GenBank/DDBJ whole genome shotgun (WGS) entry which is preliminary data.</text>
</comment>
<keyword evidence="3" id="KW-1185">Reference proteome</keyword>
<evidence type="ECO:0000313" key="2">
    <source>
        <dbReference type="EMBL" id="TQL78733.1"/>
    </source>
</evidence>
<name>A0A543B1M6_9ACTN</name>
<organism evidence="2 3">
    <name type="scientific">Stackebrandtia endophytica</name>
    <dbReference type="NCBI Taxonomy" id="1496996"/>
    <lineage>
        <taxon>Bacteria</taxon>
        <taxon>Bacillati</taxon>
        <taxon>Actinomycetota</taxon>
        <taxon>Actinomycetes</taxon>
        <taxon>Glycomycetales</taxon>
        <taxon>Glycomycetaceae</taxon>
        <taxon>Stackebrandtia</taxon>
    </lineage>
</organism>
<feature type="transmembrane region" description="Helical" evidence="1">
    <location>
        <begin position="51"/>
        <end position="73"/>
    </location>
</feature>
<dbReference type="RefSeq" id="WP_142043486.1">
    <property type="nucleotide sequence ID" value="NZ_JBHTGS010000003.1"/>
</dbReference>
<protein>
    <submittedName>
        <fullName evidence="2">Uncharacterized protein</fullName>
    </submittedName>
</protein>